<feature type="signal peptide" evidence="4">
    <location>
        <begin position="1"/>
        <end position="35"/>
    </location>
</feature>
<dbReference type="PANTHER" id="PTHR43408">
    <property type="entry name" value="FMN REDUCTASE (NADPH)"/>
    <property type="match status" value="1"/>
</dbReference>
<dbReference type="SUPFAM" id="SSF52218">
    <property type="entry name" value="Flavoproteins"/>
    <property type="match status" value="1"/>
</dbReference>
<organism evidence="6 7">
    <name type="scientific">Kineococcus aurantiacus</name>
    <dbReference type="NCBI Taxonomy" id="37633"/>
    <lineage>
        <taxon>Bacteria</taxon>
        <taxon>Bacillati</taxon>
        <taxon>Actinomycetota</taxon>
        <taxon>Actinomycetes</taxon>
        <taxon>Kineosporiales</taxon>
        <taxon>Kineosporiaceae</taxon>
        <taxon>Kineococcus</taxon>
    </lineage>
</organism>
<gene>
    <name evidence="6" type="ORF">BJ968_002243</name>
</gene>
<reference evidence="6 7" key="1">
    <citation type="submission" date="2020-07" db="EMBL/GenBank/DDBJ databases">
        <title>Sequencing the genomes of 1000 actinobacteria strains.</title>
        <authorList>
            <person name="Klenk H.-P."/>
        </authorList>
    </citation>
    <scope>NUCLEOTIDE SEQUENCE [LARGE SCALE GENOMIC DNA]</scope>
    <source>
        <strain evidence="6 7">DSM 7487</strain>
    </source>
</reference>
<dbReference type="GO" id="GO:0052873">
    <property type="term" value="F:FMN reductase (NADPH) activity"/>
    <property type="evidence" value="ECO:0007669"/>
    <property type="project" value="UniProtKB-EC"/>
</dbReference>
<dbReference type="Gene3D" id="3.40.50.360">
    <property type="match status" value="1"/>
</dbReference>
<dbReference type="Proteomes" id="UP000521922">
    <property type="component" value="Unassembled WGS sequence"/>
</dbReference>
<keyword evidence="4" id="KW-0732">Signal</keyword>
<accession>A0A7Y9J145</accession>
<evidence type="ECO:0000259" key="5">
    <source>
        <dbReference type="Pfam" id="PF03358"/>
    </source>
</evidence>
<name>A0A7Y9J145_9ACTN</name>
<keyword evidence="1" id="KW-0285">Flavoprotein</keyword>
<dbReference type="EC" id="1.5.1.38" evidence="6"/>
<dbReference type="EMBL" id="JACCBB010000001">
    <property type="protein sequence ID" value="NYD22703.1"/>
    <property type="molecule type" value="Genomic_DNA"/>
</dbReference>
<evidence type="ECO:0000256" key="3">
    <source>
        <dbReference type="ARBA" id="ARBA00023002"/>
    </source>
</evidence>
<feature type="domain" description="NADPH-dependent FMN reductase-like" evidence="5">
    <location>
        <begin position="1"/>
        <end position="138"/>
    </location>
</feature>
<sequence>MRTVVVCGNPKPASRTLTAAVAAAGLLAADGPAPAGVDQVVDVTTLGPGLLGWGDPGVRQAVADVAAADLLVVASPTFKATYTGLLKLFLDQFAGGEGLRGVVAVPLMLGAGPAHALAPDLLLKPVLAELGAACPAPGLSLLDREAEEHGAGTPALAAYAERWGPTLRATAAAGRAREGSLTP</sequence>
<dbReference type="InterPro" id="IPR005025">
    <property type="entry name" value="FMN_Rdtase-like_dom"/>
</dbReference>
<keyword evidence="3 6" id="KW-0560">Oxidoreductase</keyword>
<feature type="chain" id="PRO_5039181492" evidence="4">
    <location>
        <begin position="36"/>
        <end position="183"/>
    </location>
</feature>
<evidence type="ECO:0000256" key="4">
    <source>
        <dbReference type="SAM" id="SignalP"/>
    </source>
</evidence>
<comment type="caution">
    <text evidence="6">The sequence shown here is derived from an EMBL/GenBank/DDBJ whole genome shotgun (WGS) entry which is preliminary data.</text>
</comment>
<dbReference type="RefSeq" id="WP_179751874.1">
    <property type="nucleotide sequence ID" value="NZ_BAAAGN010000009.1"/>
</dbReference>
<evidence type="ECO:0000256" key="2">
    <source>
        <dbReference type="ARBA" id="ARBA00022643"/>
    </source>
</evidence>
<dbReference type="InterPro" id="IPR029039">
    <property type="entry name" value="Flavoprotein-like_sf"/>
</dbReference>
<proteinExistence type="predicted"/>
<dbReference type="Pfam" id="PF03358">
    <property type="entry name" value="FMN_red"/>
    <property type="match status" value="1"/>
</dbReference>
<dbReference type="InterPro" id="IPR051814">
    <property type="entry name" value="NAD(P)H-dep_FMN_reductase"/>
</dbReference>
<dbReference type="AlphaFoldDB" id="A0A7Y9J145"/>
<keyword evidence="2" id="KW-0288">FMN</keyword>
<dbReference type="PANTHER" id="PTHR43408:SF1">
    <property type="entry name" value="FMN REDUCTASE (NADPH)"/>
    <property type="match status" value="1"/>
</dbReference>
<protein>
    <submittedName>
        <fullName evidence="6">FMN reductase</fullName>
        <ecNumber evidence="6">1.5.1.38</ecNumber>
    </submittedName>
</protein>
<evidence type="ECO:0000313" key="6">
    <source>
        <dbReference type="EMBL" id="NYD22703.1"/>
    </source>
</evidence>
<keyword evidence="7" id="KW-1185">Reference proteome</keyword>
<evidence type="ECO:0000256" key="1">
    <source>
        <dbReference type="ARBA" id="ARBA00022630"/>
    </source>
</evidence>
<evidence type="ECO:0000313" key="7">
    <source>
        <dbReference type="Proteomes" id="UP000521922"/>
    </source>
</evidence>